<name>A0A8J5JJF3_HOMAM</name>
<keyword evidence="2" id="KW-1185">Reference proteome</keyword>
<evidence type="ECO:0000313" key="1">
    <source>
        <dbReference type="EMBL" id="KAG7154239.1"/>
    </source>
</evidence>
<accession>A0A8J5JJF3</accession>
<dbReference type="EMBL" id="JAHLQT010044763">
    <property type="protein sequence ID" value="KAG7154239.1"/>
    <property type="molecule type" value="Genomic_DNA"/>
</dbReference>
<organism evidence="1 2">
    <name type="scientific">Homarus americanus</name>
    <name type="common">American lobster</name>
    <dbReference type="NCBI Taxonomy" id="6706"/>
    <lineage>
        <taxon>Eukaryota</taxon>
        <taxon>Metazoa</taxon>
        <taxon>Ecdysozoa</taxon>
        <taxon>Arthropoda</taxon>
        <taxon>Crustacea</taxon>
        <taxon>Multicrustacea</taxon>
        <taxon>Malacostraca</taxon>
        <taxon>Eumalacostraca</taxon>
        <taxon>Eucarida</taxon>
        <taxon>Decapoda</taxon>
        <taxon>Pleocyemata</taxon>
        <taxon>Astacidea</taxon>
        <taxon>Nephropoidea</taxon>
        <taxon>Nephropidae</taxon>
        <taxon>Homarus</taxon>
    </lineage>
</organism>
<dbReference type="Proteomes" id="UP000747542">
    <property type="component" value="Unassembled WGS sequence"/>
</dbReference>
<comment type="caution">
    <text evidence="1">The sequence shown here is derived from an EMBL/GenBank/DDBJ whole genome shotgun (WGS) entry which is preliminary data.</text>
</comment>
<evidence type="ECO:0000313" key="2">
    <source>
        <dbReference type="Proteomes" id="UP000747542"/>
    </source>
</evidence>
<reference evidence="1" key="1">
    <citation type="journal article" date="2021" name="Sci. Adv.">
        <title>The American lobster genome reveals insights on longevity, neural, and immune adaptations.</title>
        <authorList>
            <person name="Polinski J.M."/>
            <person name="Zimin A.V."/>
            <person name="Clark K.F."/>
            <person name="Kohn A.B."/>
            <person name="Sadowski N."/>
            <person name="Timp W."/>
            <person name="Ptitsyn A."/>
            <person name="Khanna P."/>
            <person name="Romanova D.Y."/>
            <person name="Williams P."/>
            <person name="Greenwood S.J."/>
            <person name="Moroz L.L."/>
            <person name="Walt D.R."/>
            <person name="Bodnar A.G."/>
        </authorList>
    </citation>
    <scope>NUCLEOTIDE SEQUENCE</scope>
    <source>
        <strain evidence="1">GMGI-L3</strain>
    </source>
</reference>
<sequence>MTATHLLHPSWVCHDCHSPRYTPAGSVMAATPPVTPLAGSVMTATHCYTPLDLSWLPLTTVTPLAGSGCCHSLSHPAGSVMTATHLTPQAGSVMTATTRYTPSWICHDCHL</sequence>
<proteinExistence type="predicted"/>
<gene>
    <name evidence="1" type="ORF">Hamer_G026320</name>
</gene>
<protein>
    <submittedName>
        <fullName evidence="1">Uncharacterized protein</fullName>
    </submittedName>
</protein>
<dbReference type="AlphaFoldDB" id="A0A8J5JJF3"/>